<keyword evidence="14" id="KW-1185">Reference proteome</keyword>
<dbReference type="GO" id="GO:0042128">
    <property type="term" value="P:nitrate assimilation"/>
    <property type="evidence" value="ECO:0007669"/>
    <property type="project" value="UniProtKB-KW"/>
</dbReference>
<dbReference type="Pfam" id="PF04324">
    <property type="entry name" value="Fer2_BFD"/>
    <property type="match status" value="1"/>
</dbReference>
<dbReference type="SUPFAM" id="SSF53706">
    <property type="entry name" value="Formate dehydrogenase/DMSO reductase, domains 1-3"/>
    <property type="match status" value="1"/>
</dbReference>
<dbReference type="InterPro" id="IPR006963">
    <property type="entry name" value="Mopterin_OxRdtase_4Fe-4S_dom"/>
</dbReference>
<feature type="compositionally biased region" description="Basic and acidic residues" evidence="11">
    <location>
        <begin position="110"/>
        <end position="120"/>
    </location>
</feature>
<dbReference type="InterPro" id="IPR006657">
    <property type="entry name" value="MoPterin_dinucl-bd_dom"/>
</dbReference>
<dbReference type="Pfam" id="PF04879">
    <property type="entry name" value="Molybdop_Fe4S4"/>
    <property type="match status" value="1"/>
</dbReference>
<evidence type="ECO:0000256" key="4">
    <source>
        <dbReference type="ARBA" id="ARBA00022485"/>
    </source>
</evidence>
<dbReference type="InterPro" id="IPR006656">
    <property type="entry name" value="Mopterin_OxRdtase"/>
</dbReference>
<keyword evidence="5" id="KW-0500">Molybdenum</keyword>
<dbReference type="InterPro" id="IPR041854">
    <property type="entry name" value="BFD-like_2Fe2S-bd_dom_sf"/>
</dbReference>
<comment type="caution">
    <text evidence="13">The sequence shown here is derived from an EMBL/GenBank/DDBJ whole genome shotgun (WGS) entry which is preliminary data.</text>
</comment>
<evidence type="ECO:0000256" key="11">
    <source>
        <dbReference type="SAM" id="MobiDB-lite"/>
    </source>
</evidence>
<keyword evidence="10" id="KW-0534">Nitrate assimilation</keyword>
<sequence length="994" mass="107567">MMTAEVKTACPYCGVGCGVIASVADDGAVSVKGDPDHPANFGRLCSKGSALAETLDLDGRLLYPEISPSPLPSPREERGEGGIGVASHLSSSVPGSKEMATISMSPSPRVRGEGKGEGQARHSNRATWDEALDLVARKFSEAIAEHGPDSVAFYVSGQLLTEDYYAANKLMKGFIGTANIDTNSRLCMASSVAGHRRAFGSDTVPGVYEDLEEADLIILTGSNLAWCHPVLYQRIASAKEKRPAMKIVVIDPRRTMTCDIADMHLSVRPDGDVALFNGLLAHLARSPAMDDDFIRDHTNGFAEALAAAQKGEAETHALTGLSIEEIIAFYRLFETTQKVVTCYSQGVNQSSSGTDKVNAIINCHLATGRIGRPGMGPFSLTGQPNAMGGREVGGLANMLAAHMEIEKPEHRERVQRFWNAPAIAQKPGLKAVDMFKAVADGRIKALWIMGTNPVVSMPDADSVAEAIRNCPFVVVSDIMRDTDTTQYAHVLLPAAGWGEKDGTVTNSERRISRQRPFLPLPGEARGDWRIICDVAKRMGFGEAFAFENPAQIFAEHAALSGFENGGERDFDIGDYARISDAVYETLKPFQWPATARGTPLWLASHLPHKGGDQAFIDAGPKSQALKGKHQHLRQPISPLVGEMPGRAEGGASRFFANGRFYTPDHKARFIAVRAMATERVHAAYPLVLNTGRIRDQWHTMTRTAKSARLSAHLAEPFAEINPADARALGAGDATLIRIASPHGKIVVRALITARQPRSSIFVPIHWTDQFASNARVDVLVPSITDSVSGQPALKHVGVSVEPYATASYGFAVSMNRPIPDNADYFAIAKVDHGFRMECAFAEQPGGWEAWCRETWRLPDELEALAYFDRENGDSRIAFFDGEQLMLAFYAARQPVAVSRTWAVTQLGIAHTEIRRRIAVMAGRPGADQPDSGAIVCSCFSVGINQIVAAIDNGCRSVQEVGTALNAGTNCGSCRSEIREILDARHRKHPVQAAE</sequence>
<evidence type="ECO:0000313" key="13">
    <source>
        <dbReference type="EMBL" id="PRD44627.1"/>
    </source>
</evidence>
<comment type="cofactor">
    <cofactor evidence="2">
        <name>[4Fe-4S] cluster</name>
        <dbReference type="ChEBI" id="CHEBI:49883"/>
    </cofactor>
</comment>
<dbReference type="InterPro" id="IPR041957">
    <property type="entry name" value="CT_Nitrate-R-NapA-like"/>
</dbReference>
<dbReference type="Gene3D" id="1.10.10.1100">
    <property type="entry name" value="BFD-like [2Fe-2S]-binding domain"/>
    <property type="match status" value="1"/>
</dbReference>
<dbReference type="GO" id="GO:1990204">
    <property type="term" value="C:oxidoreductase complex"/>
    <property type="evidence" value="ECO:0007669"/>
    <property type="project" value="UniProtKB-ARBA"/>
</dbReference>
<gene>
    <name evidence="13" type="ORF">C5748_04250</name>
</gene>
<dbReference type="GO" id="GO:0046872">
    <property type="term" value="F:metal ion binding"/>
    <property type="evidence" value="ECO:0007669"/>
    <property type="project" value="UniProtKB-KW"/>
</dbReference>
<dbReference type="GO" id="GO:0051539">
    <property type="term" value="F:4 iron, 4 sulfur cluster binding"/>
    <property type="evidence" value="ECO:0007669"/>
    <property type="project" value="UniProtKB-KW"/>
</dbReference>
<keyword evidence="7" id="KW-0560">Oxidoreductase</keyword>
<dbReference type="PROSITE" id="PS00551">
    <property type="entry name" value="MOLYBDOPTERIN_PROK_1"/>
    <property type="match status" value="1"/>
</dbReference>
<dbReference type="GO" id="GO:0045333">
    <property type="term" value="P:cellular respiration"/>
    <property type="evidence" value="ECO:0007669"/>
    <property type="project" value="UniProtKB-ARBA"/>
</dbReference>
<evidence type="ECO:0000256" key="3">
    <source>
        <dbReference type="ARBA" id="ARBA00008747"/>
    </source>
</evidence>
<dbReference type="InterPro" id="IPR009010">
    <property type="entry name" value="Asp_de-COase-like_dom_sf"/>
</dbReference>
<dbReference type="PANTHER" id="PTHR43105:SF9">
    <property type="entry name" value="NADPH-FE(3+) OXIDOREDUCTASE SUBUNIT ALPHA"/>
    <property type="match status" value="1"/>
</dbReference>
<name>A0A2S9IVT4_9HYPH</name>
<proteinExistence type="inferred from homology"/>
<dbReference type="PIRSF" id="PIRSF036643">
    <property type="entry name" value="FDH_alpha"/>
    <property type="match status" value="1"/>
</dbReference>
<dbReference type="SMART" id="SM00926">
    <property type="entry name" value="Molybdop_Fe4S4"/>
    <property type="match status" value="1"/>
</dbReference>
<dbReference type="Gene3D" id="2.20.25.90">
    <property type="entry name" value="ADC-like domains"/>
    <property type="match status" value="1"/>
</dbReference>
<keyword evidence="8" id="KW-0408">Iron</keyword>
<evidence type="ECO:0000256" key="6">
    <source>
        <dbReference type="ARBA" id="ARBA00022723"/>
    </source>
</evidence>
<dbReference type="GO" id="GO:0043546">
    <property type="term" value="F:molybdopterin cofactor binding"/>
    <property type="evidence" value="ECO:0007669"/>
    <property type="project" value="InterPro"/>
</dbReference>
<protein>
    <submittedName>
        <fullName evidence="13">Nitrate reductase</fullName>
    </submittedName>
</protein>
<reference evidence="13 14" key="1">
    <citation type="submission" date="2018-02" db="EMBL/GenBank/DDBJ databases">
        <title>The draft genome of Phyllobacterium sp. 1N-3.</title>
        <authorList>
            <person name="Liu L."/>
            <person name="Li L."/>
            <person name="Zhang X."/>
            <person name="Wang T."/>
            <person name="Liang L."/>
        </authorList>
    </citation>
    <scope>NUCLEOTIDE SEQUENCE [LARGE SCALE GENOMIC DNA]</scope>
    <source>
        <strain evidence="13 14">1N-3</strain>
    </source>
</reference>
<dbReference type="GO" id="GO:0016491">
    <property type="term" value="F:oxidoreductase activity"/>
    <property type="evidence" value="ECO:0007669"/>
    <property type="project" value="UniProtKB-KW"/>
</dbReference>
<keyword evidence="4" id="KW-0004">4Fe-4S</keyword>
<evidence type="ECO:0000256" key="5">
    <source>
        <dbReference type="ARBA" id="ARBA00022505"/>
    </source>
</evidence>
<evidence type="ECO:0000313" key="14">
    <source>
        <dbReference type="Proteomes" id="UP000239434"/>
    </source>
</evidence>
<dbReference type="InterPro" id="IPR007419">
    <property type="entry name" value="BFD-like_2Fe2S-bd_dom"/>
</dbReference>
<dbReference type="Pfam" id="PF00384">
    <property type="entry name" value="Molybdopterin"/>
    <property type="match status" value="1"/>
</dbReference>
<dbReference type="InterPro" id="IPR050123">
    <property type="entry name" value="Prok_molybdopt-oxidoreductase"/>
</dbReference>
<comment type="similarity">
    <text evidence="3">Belongs to the prokaryotic molybdopterin-containing oxidoreductase family. NasA/NapA/NarB subfamily.</text>
</comment>
<dbReference type="PROSITE" id="PS51669">
    <property type="entry name" value="4FE4S_MOW_BIS_MGD"/>
    <property type="match status" value="1"/>
</dbReference>
<dbReference type="Gene3D" id="3.40.228.10">
    <property type="entry name" value="Dimethylsulfoxide Reductase, domain 2"/>
    <property type="match status" value="1"/>
</dbReference>
<dbReference type="Proteomes" id="UP000239434">
    <property type="component" value="Unassembled WGS sequence"/>
</dbReference>
<evidence type="ECO:0000256" key="1">
    <source>
        <dbReference type="ARBA" id="ARBA00001942"/>
    </source>
</evidence>
<dbReference type="Gene3D" id="2.40.40.20">
    <property type="match status" value="1"/>
</dbReference>
<organism evidence="13 14">
    <name type="scientific">Phyllobacterium phragmitis</name>
    <dbReference type="NCBI Taxonomy" id="2670329"/>
    <lineage>
        <taxon>Bacteria</taxon>
        <taxon>Pseudomonadati</taxon>
        <taxon>Pseudomonadota</taxon>
        <taxon>Alphaproteobacteria</taxon>
        <taxon>Hyphomicrobiales</taxon>
        <taxon>Phyllobacteriaceae</taxon>
        <taxon>Phyllobacterium</taxon>
    </lineage>
</organism>
<dbReference type="CDD" id="cd02754">
    <property type="entry name" value="MopB_Nitrate-R-NapA-like"/>
    <property type="match status" value="1"/>
</dbReference>
<feature type="region of interest" description="Disordered" evidence="11">
    <location>
        <begin position="66"/>
        <end position="125"/>
    </location>
</feature>
<evidence type="ECO:0000256" key="10">
    <source>
        <dbReference type="ARBA" id="ARBA00023063"/>
    </source>
</evidence>
<dbReference type="AlphaFoldDB" id="A0A2S9IVT4"/>
<dbReference type="PANTHER" id="PTHR43105">
    <property type="entry name" value="RESPIRATORY NITRATE REDUCTASE"/>
    <property type="match status" value="1"/>
</dbReference>
<evidence type="ECO:0000256" key="2">
    <source>
        <dbReference type="ARBA" id="ARBA00001966"/>
    </source>
</evidence>
<dbReference type="InterPro" id="IPR027467">
    <property type="entry name" value="MopterinOxRdtase_cofactor_BS"/>
</dbReference>
<dbReference type="CDD" id="cd02791">
    <property type="entry name" value="MopB_CT_Nitrate-R-NapA-like"/>
    <property type="match status" value="1"/>
</dbReference>
<keyword evidence="9" id="KW-0411">Iron-sulfur</keyword>
<feature type="domain" description="4Fe-4S Mo/W bis-MGD-type" evidence="12">
    <location>
        <begin position="3"/>
        <end position="59"/>
    </location>
</feature>
<comment type="cofactor">
    <cofactor evidence="1">
        <name>Mo-bis(molybdopterin guanine dinucleotide)</name>
        <dbReference type="ChEBI" id="CHEBI:60539"/>
    </cofactor>
</comment>
<dbReference type="Gene3D" id="3.40.50.740">
    <property type="match status" value="1"/>
</dbReference>
<dbReference type="SUPFAM" id="SSF50692">
    <property type="entry name" value="ADC-like"/>
    <property type="match status" value="1"/>
</dbReference>
<accession>A0A2S9IVT4</accession>
<dbReference type="GO" id="GO:0016020">
    <property type="term" value="C:membrane"/>
    <property type="evidence" value="ECO:0007669"/>
    <property type="project" value="TreeGrafter"/>
</dbReference>
<evidence type="ECO:0000259" key="12">
    <source>
        <dbReference type="PROSITE" id="PS51669"/>
    </source>
</evidence>
<evidence type="ECO:0000256" key="8">
    <source>
        <dbReference type="ARBA" id="ARBA00023004"/>
    </source>
</evidence>
<dbReference type="EMBL" id="PVBR01000003">
    <property type="protein sequence ID" value="PRD44627.1"/>
    <property type="molecule type" value="Genomic_DNA"/>
</dbReference>
<keyword evidence="6" id="KW-0479">Metal-binding</keyword>
<dbReference type="Pfam" id="PF01568">
    <property type="entry name" value="Molydop_binding"/>
    <property type="match status" value="1"/>
</dbReference>
<evidence type="ECO:0000256" key="7">
    <source>
        <dbReference type="ARBA" id="ARBA00023002"/>
    </source>
</evidence>
<evidence type="ECO:0000256" key="9">
    <source>
        <dbReference type="ARBA" id="ARBA00023014"/>
    </source>
</evidence>